<dbReference type="RefSeq" id="WP_004160985.1">
    <property type="nucleotide sequence ID" value="NZ_BAYW01000001.1"/>
</dbReference>
<keyword evidence="1" id="KW-0805">Transcription regulation</keyword>
<dbReference type="InterPro" id="IPR009057">
    <property type="entry name" value="Homeodomain-like_sf"/>
</dbReference>
<protein>
    <submittedName>
        <fullName evidence="5">Regulatory protein pqrA</fullName>
    </submittedName>
</protein>
<keyword evidence="3" id="KW-0804">Transcription</keyword>
<evidence type="ECO:0000313" key="6">
    <source>
        <dbReference type="Proteomes" id="UP000013111"/>
    </source>
</evidence>
<organism evidence="5 6">
    <name type="scientific">Erwinia amylovora NBRC 12687 = CFBP 1232</name>
    <dbReference type="NCBI Taxonomy" id="1219359"/>
    <lineage>
        <taxon>Bacteria</taxon>
        <taxon>Pseudomonadati</taxon>
        <taxon>Pseudomonadota</taxon>
        <taxon>Gammaproteobacteria</taxon>
        <taxon>Enterobacterales</taxon>
        <taxon>Erwiniaceae</taxon>
        <taxon>Erwinia</taxon>
    </lineage>
</organism>
<dbReference type="AlphaFoldDB" id="A0A830ZWN6"/>
<dbReference type="InterPro" id="IPR050959">
    <property type="entry name" value="MarA-like"/>
</dbReference>
<dbReference type="GO" id="GO:0003700">
    <property type="term" value="F:DNA-binding transcription factor activity"/>
    <property type="evidence" value="ECO:0007669"/>
    <property type="project" value="InterPro"/>
</dbReference>
<comment type="caution">
    <text evidence="5">The sequence shown here is derived from an EMBL/GenBank/DDBJ whole genome shotgun (WGS) entry which is preliminary data.</text>
</comment>
<dbReference type="SMART" id="SM00342">
    <property type="entry name" value="HTH_ARAC"/>
    <property type="match status" value="1"/>
</dbReference>
<evidence type="ECO:0000256" key="1">
    <source>
        <dbReference type="ARBA" id="ARBA00023015"/>
    </source>
</evidence>
<accession>A0A830ZWN6</accession>
<dbReference type="Proteomes" id="UP000013111">
    <property type="component" value="Unassembled WGS sequence"/>
</dbReference>
<evidence type="ECO:0000259" key="4">
    <source>
        <dbReference type="PROSITE" id="PS01124"/>
    </source>
</evidence>
<dbReference type="SUPFAM" id="SSF46689">
    <property type="entry name" value="Homeodomain-like"/>
    <property type="match status" value="2"/>
</dbReference>
<name>A0A830ZWN6_ERWAM</name>
<dbReference type="InterPro" id="IPR018060">
    <property type="entry name" value="HTH_AraC"/>
</dbReference>
<dbReference type="PANTHER" id="PTHR47504">
    <property type="entry name" value="RIGHT ORIGIN-BINDING PROTEIN"/>
    <property type="match status" value="1"/>
</dbReference>
<dbReference type="PRINTS" id="PR00032">
    <property type="entry name" value="HTHARAC"/>
</dbReference>
<dbReference type="GO" id="GO:0043565">
    <property type="term" value="F:sequence-specific DNA binding"/>
    <property type="evidence" value="ECO:0007669"/>
    <property type="project" value="InterPro"/>
</dbReference>
<dbReference type="PROSITE" id="PS01124">
    <property type="entry name" value="HTH_ARAC_FAMILY_2"/>
    <property type="match status" value="1"/>
</dbReference>
<reference evidence="5 6" key="2">
    <citation type="submission" date="2013-04" db="EMBL/GenBank/DDBJ databases">
        <title>Comparative genomics of 12 strains of Erwinia amylovora identifies a pan-genome with a large conserved core and provides insights into host specificity.</title>
        <authorList>
            <person name="Mann R.A."/>
            <person name="Smits T.H.M."/>
            <person name="Buehlmann A."/>
            <person name="Blom J."/>
            <person name="Goesmann A."/>
            <person name="Frey J.E."/>
            <person name="Plummer K.M."/>
            <person name="Beer S.V."/>
            <person name="Luck J."/>
            <person name="Duffy B."/>
            <person name="Rodoni B."/>
        </authorList>
    </citation>
    <scope>NUCLEOTIDE SEQUENCE [LARGE SCALE GENOMIC DNA]</scope>
    <source>
        <strain evidence="6">CFBP 1232</strain>
    </source>
</reference>
<evidence type="ECO:0000256" key="3">
    <source>
        <dbReference type="ARBA" id="ARBA00023163"/>
    </source>
</evidence>
<dbReference type="InterPro" id="IPR020449">
    <property type="entry name" value="Tscrpt_reg_AraC-type_HTH"/>
</dbReference>
<dbReference type="PANTHER" id="PTHR47504:SF5">
    <property type="entry name" value="RIGHT ORIGIN-BINDING PROTEIN"/>
    <property type="match status" value="1"/>
</dbReference>
<feature type="domain" description="HTH araC/xylS-type" evidence="4">
    <location>
        <begin position="7"/>
        <end position="105"/>
    </location>
</feature>
<evidence type="ECO:0000313" key="5">
    <source>
        <dbReference type="EMBL" id="CCO95591.1"/>
    </source>
</evidence>
<sequence>MKNDIVDVIVDWIECHIEEGPDIEAVAAKSGYSKWHLQRAFKAQKGITLATFIRGRRLEQAAQCLVSSSKTIMAISMDLGFSSQQCFQRVFKKHFHITPRDYRIRHRQFH</sequence>
<gene>
    <name evidence="5" type="ORF">BN437_3693</name>
</gene>
<reference evidence="5 6" key="1">
    <citation type="submission" date="2012-11" db="EMBL/GenBank/DDBJ databases">
        <authorList>
            <person name="Linke B."/>
        </authorList>
    </citation>
    <scope>NUCLEOTIDE SEQUENCE [LARGE SCALE GENOMIC DNA]</scope>
    <source>
        <strain evidence="6">CFBP 1232</strain>
    </source>
</reference>
<proteinExistence type="predicted"/>
<dbReference type="Pfam" id="PF12833">
    <property type="entry name" value="HTH_18"/>
    <property type="match status" value="1"/>
</dbReference>
<dbReference type="Gene3D" id="1.10.10.60">
    <property type="entry name" value="Homeodomain-like"/>
    <property type="match status" value="2"/>
</dbReference>
<evidence type="ECO:0000256" key="2">
    <source>
        <dbReference type="ARBA" id="ARBA00023125"/>
    </source>
</evidence>
<dbReference type="EMBL" id="CAPB01000041">
    <property type="protein sequence ID" value="CCO95591.1"/>
    <property type="molecule type" value="Genomic_DNA"/>
</dbReference>
<keyword evidence="2" id="KW-0238">DNA-binding</keyword>
<dbReference type="GeneID" id="97604420"/>